<keyword evidence="2" id="KW-0378">Hydrolase</keyword>
<keyword evidence="3" id="KW-0067">ATP-binding</keyword>
<dbReference type="InterPro" id="IPR014013">
    <property type="entry name" value="Helic_SF1/SF2_ATP-bd_DinG/Rad3"/>
</dbReference>
<dbReference type="Gene3D" id="3.40.50.300">
    <property type="entry name" value="P-loop containing nucleotide triphosphate hydrolases"/>
    <property type="match status" value="2"/>
</dbReference>
<sequence length="928" mass="101194">MTAFFDLSSSSIIFPELAGAIMIGPDGTIAKCGLSAAARAAATKPPLICHRRWTEARLNTTIERTFDVLELFAFVRPARFCLPTPAGLAVRLGLPRPQTNQDRAVMIGTAAQLLLDELTDKPQHEQDRIADIAEMMRRGGWAWGPEILLRLGKSEMKNLPPDGRDSAIWHQLEESGDNIARGTPGALPVMPDKARGRLSDMLGTLSEERTTQSDYAAALSSIFASPDAGPTPALLLAEAGTGTGKTLGYLAPASLWAEMNDASVWVSTYTRTLQQQIADELSRLYPDAAERAKKVVIRKGRENYLCLLNLEEALGRMPGQPGDAVALGLMARWASASSDGDLTGASFPAWLVDLIGTRLSIGLADRRGECIHSACLHYHKCFGEKSIRAARQADIVIANHALVMIQAAIGGPEGNRPTRYIFDEGHHVFDASDSAFSAALTASEATELRRWLRGAEEARRGRARGLTKRLSDLVADSETALAALEELVEAARILPATGWRKRLSENSPAGPAEAFFASVRAALYQRSDNTSIYDLQAELYPCPADVLTTARAFREGLLRISAPLMQLATHLETVLDSEAETLDTQTRHRLEGAARGLRRRASGPVAAWLLMLSDLAGEGRDGFVDWMQIDRSDGADRDVGLLRHWLDPSIPFAEQVLAPAHGVAITSATLRDEVITTPGTSADSESANDTPPKTGTLPADWLSASALTGATHLPHPALMSHHRSPFDYARQSRIFVVNDLDRNRPDGVAAAMAGLISAADGGALGLFTSIQRLRATWPALAPRCAELDIPLYAQHVDRMNLQTLLQLFREETRSVLLGTDAVRDGVDVPGNALQMMIYDRVPWPRPDMLFKARAAWQGRTEWTERVTRMKLRQAFGRLIRRSDDKGVFVMLDSRLPTRLTSAFPADVEVVRAGLSEVISESRKFLKSE</sequence>
<dbReference type="GO" id="GO:0005524">
    <property type="term" value="F:ATP binding"/>
    <property type="evidence" value="ECO:0007669"/>
    <property type="project" value="UniProtKB-KW"/>
</dbReference>
<accession>E0XZE3</accession>
<name>E0XZE3_9PROT</name>
<dbReference type="GO" id="GO:0016818">
    <property type="term" value="F:hydrolase activity, acting on acid anhydrides, in phosphorus-containing anhydrides"/>
    <property type="evidence" value="ECO:0007669"/>
    <property type="project" value="InterPro"/>
</dbReference>
<comment type="similarity">
    <text evidence="4">Belongs to the helicase family. DinG subfamily.</text>
</comment>
<dbReference type="InterPro" id="IPR027417">
    <property type="entry name" value="P-loop_NTPase"/>
</dbReference>
<evidence type="ECO:0000256" key="1">
    <source>
        <dbReference type="ARBA" id="ARBA00022741"/>
    </source>
</evidence>
<keyword evidence="1" id="KW-0547">Nucleotide-binding</keyword>
<dbReference type="EMBL" id="GU474933">
    <property type="protein sequence ID" value="ADI19784.1"/>
    <property type="molecule type" value="Genomic_DNA"/>
</dbReference>
<evidence type="ECO:0000313" key="6">
    <source>
        <dbReference type="EMBL" id="ADI19784.1"/>
    </source>
</evidence>
<keyword evidence="6" id="KW-0347">Helicase</keyword>
<dbReference type="Pfam" id="PF13307">
    <property type="entry name" value="Helicase_C_2"/>
    <property type="match status" value="1"/>
</dbReference>
<dbReference type="PANTHER" id="PTHR11472">
    <property type="entry name" value="DNA REPAIR DEAD HELICASE RAD3/XP-D SUBFAMILY MEMBER"/>
    <property type="match status" value="1"/>
</dbReference>
<evidence type="ECO:0000256" key="3">
    <source>
        <dbReference type="ARBA" id="ARBA00022840"/>
    </source>
</evidence>
<dbReference type="SUPFAM" id="SSF52540">
    <property type="entry name" value="P-loop containing nucleoside triphosphate hydrolases"/>
    <property type="match status" value="1"/>
</dbReference>
<dbReference type="SMART" id="SM00491">
    <property type="entry name" value="HELICc2"/>
    <property type="match status" value="1"/>
</dbReference>
<dbReference type="PANTHER" id="PTHR11472:SF34">
    <property type="entry name" value="REGULATOR OF TELOMERE ELONGATION HELICASE 1"/>
    <property type="match status" value="1"/>
</dbReference>
<dbReference type="InterPro" id="IPR045028">
    <property type="entry name" value="DinG/Rad3-like"/>
</dbReference>
<proteinExistence type="inferred from homology"/>
<evidence type="ECO:0000256" key="4">
    <source>
        <dbReference type="ARBA" id="ARBA00038058"/>
    </source>
</evidence>
<dbReference type="GO" id="GO:0003678">
    <property type="term" value="F:DNA helicase activity"/>
    <property type="evidence" value="ECO:0007669"/>
    <property type="project" value="TreeGrafter"/>
</dbReference>
<evidence type="ECO:0000259" key="5">
    <source>
        <dbReference type="PROSITE" id="PS51193"/>
    </source>
</evidence>
<feature type="domain" description="Helicase ATP-binding" evidence="5">
    <location>
        <begin position="198"/>
        <end position="473"/>
    </location>
</feature>
<dbReference type="InterPro" id="IPR006555">
    <property type="entry name" value="ATP-dep_Helicase_C"/>
</dbReference>
<dbReference type="PROSITE" id="PS51193">
    <property type="entry name" value="HELICASE_ATP_BIND_2"/>
    <property type="match status" value="1"/>
</dbReference>
<organism evidence="6">
    <name type="scientific">uncultured alpha proteobacterium EB000_37G09</name>
    <dbReference type="NCBI Taxonomy" id="710792"/>
    <lineage>
        <taxon>Bacteria</taxon>
        <taxon>Pseudomonadati</taxon>
        <taxon>Pseudomonadota</taxon>
        <taxon>Alphaproteobacteria</taxon>
        <taxon>environmental samples</taxon>
    </lineage>
</organism>
<dbReference type="GO" id="GO:0006139">
    <property type="term" value="P:nucleobase-containing compound metabolic process"/>
    <property type="evidence" value="ECO:0007669"/>
    <property type="project" value="InterPro"/>
</dbReference>
<evidence type="ECO:0000256" key="2">
    <source>
        <dbReference type="ARBA" id="ARBA00022801"/>
    </source>
</evidence>
<protein>
    <submittedName>
        <fullName evidence="6">Rad3-related DNA helicases</fullName>
    </submittedName>
</protein>
<dbReference type="AlphaFoldDB" id="E0XZE3"/>
<reference evidence="6" key="1">
    <citation type="journal article" date="2011" name="Environ. Microbiol.">
        <title>Time-series analyses of Monterey Bay coastal microbial picoplankton using a 'genome proxy' microarray.</title>
        <authorList>
            <person name="Rich V.I."/>
            <person name="Pham V.D."/>
            <person name="Eppley J."/>
            <person name="Shi Y."/>
            <person name="DeLong E.F."/>
        </authorList>
    </citation>
    <scope>NUCLEOTIDE SEQUENCE</scope>
</reference>
<dbReference type="GO" id="GO:0003676">
    <property type="term" value="F:nucleic acid binding"/>
    <property type="evidence" value="ECO:0007669"/>
    <property type="project" value="InterPro"/>
</dbReference>